<dbReference type="GO" id="GO:0051792">
    <property type="term" value="P:medium-chain fatty acid biosynthetic process"/>
    <property type="evidence" value="ECO:0007669"/>
    <property type="project" value="TreeGrafter"/>
</dbReference>
<proteinExistence type="inferred from homology"/>
<organism evidence="7">
    <name type="scientific">Lepeophtheirus salmonis</name>
    <name type="common">Salmon louse</name>
    <name type="synonym">Caligus salmonis</name>
    <dbReference type="NCBI Taxonomy" id="72036"/>
    <lineage>
        <taxon>Eukaryota</taxon>
        <taxon>Metazoa</taxon>
        <taxon>Ecdysozoa</taxon>
        <taxon>Arthropoda</taxon>
        <taxon>Crustacea</taxon>
        <taxon>Multicrustacea</taxon>
        <taxon>Hexanauplia</taxon>
        <taxon>Copepoda</taxon>
        <taxon>Siphonostomatoida</taxon>
        <taxon>Caligidae</taxon>
        <taxon>Lepeophtheirus</taxon>
    </lineage>
</organism>
<dbReference type="PIRSF" id="PIRSF005211">
    <property type="entry name" value="Ab_hydro_YheT"/>
    <property type="match status" value="1"/>
</dbReference>
<evidence type="ECO:0000256" key="5">
    <source>
        <dbReference type="SAM" id="Phobius"/>
    </source>
</evidence>
<dbReference type="PANTHER" id="PTHR10794:SF63">
    <property type="entry name" value="ALPHA_BETA HYDROLASE 1, ISOFORM A"/>
    <property type="match status" value="1"/>
</dbReference>
<feature type="active site" description="Charge relay system" evidence="4">
    <location>
        <position position="203"/>
    </location>
</feature>
<dbReference type="GO" id="GO:0051793">
    <property type="term" value="P:medium-chain fatty acid catabolic process"/>
    <property type="evidence" value="ECO:0007669"/>
    <property type="project" value="TreeGrafter"/>
</dbReference>
<accession>A0A0K2VAD0</accession>
<dbReference type="InterPro" id="IPR012020">
    <property type="entry name" value="ABHD4"/>
</dbReference>
<dbReference type="RefSeq" id="XP_071747835.1">
    <property type="nucleotide sequence ID" value="XM_071891734.1"/>
</dbReference>
<dbReference type="CTD" id="35930"/>
<keyword evidence="5" id="KW-1133">Transmembrane helix</keyword>
<dbReference type="EMBL" id="HACA01029929">
    <property type="protein sequence ID" value="CDW47290.1"/>
    <property type="molecule type" value="Transcribed_RNA"/>
</dbReference>
<dbReference type="PANTHER" id="PTHR10794">
    <property type="entry name" value="ABHYDROLASE DOMAIN-CONTAINING PROTEIN"/>
    <property type="match status" value="1"/>
</dbReference>
<dbReference type="InterPro" id="IPR000952">
    <property type="entry name" value="AB_hydrolase_4_CS"/>
</dbReference>
<dbReference type="SUPFAM" id="SSF53474">
    <property type="entry name" value="alpha/beta-Hydrolases"/>
    <property type="match status" value="1"/>
</dbReference>
<evidence type="ECO:0000313" key="7">
    <source>
        <dbReference type="EMBL" id="CDW47290.1"/>
    </source>
</evidence>
<dbReference type="PROSITE" id="PS01133">
    <property type="entry name" value="UPF0017"/>
    <property type="match status" value="1"/>
</dbReference>
<keyword evidence="3" id="KW-0378">Hydrolase</keyword>
<feature type="active site" description="Charge relay system" evidence="4">
    <location>
        <position position="361"/>
    </location>
</feature>
<dbReference type="GeneID" id="121126421"/>
<evidence type="ECO:0000256" key="2">
    <source>
        <dbReference type="ARBA" id="ARBA00022487"/>
    </source>
</evidence>
<comment type="similarity">
    <text evidence="1">Belongs to the AB hydrolase superfamily. AB hydrolase 4 family.</text>
</comment>
<dbReference type="KEGG" id="lsm:121126421"/>
<dbReference type="InterPro" id="IPR000073">
    <property type="entry name" value="AB_hydrolase_1"/>
</dbReference>
<dbReference type="GO" id="GO:0008126">
    <property type="term" value="F:acetylesterase activity"/>
    <property type="evidence" value="ECO:0007669"/>
    <property type="project" value="TreeGrafter"/>
</dbReference>
<dbReference type="RefSeq" id="XP_040577680.1">
    <property type="nucleotide sequence ID" value="XM_040721746.2"/>
</dbReference>
<dbReference type="Gene3D" id="3.40.50.1820">
    <property type="entry name" value="alpha/beta hydrolase"/>
    <property type="match status" value="1"/>
</dbReference>
<protein>
    <recommendedName>
        <fullName evidence="6">AB hydrolase-1 domain-containing protein</fullName>
    </recommendedName>
</protein>
<name>A0A0K2VAD0_LEPSM</name>
<dbReference type="AlphaFoldDB" id="A0A0K2VAD0"/>
<evidence type="ECO:0000256" key="3">
    <source>
        <dbReference type="ARBA" id="ARBA00022801"/>
    </source>
</evidence>
<feature type="active site" description="Charge relay system" evidence="4">
    <location>
        <position position="332"/>
    </location>
</feature>
<evidence type="ECO:0000259" key="6">
    <source>
        <dbReference type="Pfam" id="PF00561"/>
    </source>
</evidence>
<dbReference type="RefSeq" id="XP_040577679.1">
    <property type="nucleotide sequence ID" value="XM_040721745.2"/>
</dbReference>
<dbReference type="RefSeq" id="XP_071747834.1">
    <property type="nucleotide sequence ID" value="XM_071891733.1"/>
</dbReference>
<sequence>MALFEYISELFLSGGIRPYGLCLIFLGLYWLYYRLNVIRPVKLHSKPGTKFDTFIRNCLMDILEEDYKPSFWFFEARIQTVFASLIRSIIPDILYRREILAMSDGGEVVLDWNSKNVNKADTPIILILPGLTGNSQSEYIKNMCIITKDLGYKAVVFNYRGMGGHKLKTPRTYCATKTDDLSEVIDHIKTCFPNAPLMAVGVSLGGMKLGNYLSTNKEKVIGKLVTVMMISVCWDPFTGCTSLEKTGLNLLLNRHLATCLVNTVKEAKHHFENDILDLKRVFSSTTIKEFDSSFTIHQFGYNDVSEYYQDASLIGKLKNIRIPVLAINSNDDPFQPGKTIPCGEAVETDNIGILTTEYGGHIGFLEGYIPNRICFTDRVFKKLATAVFETEELSKITSSDVPE</sequence>
<evidence type="ECO:0000256" key="1">
    <source>
        <dbReference type="ARBA" id="ARBA00010884"/>
    </source>
</evidence>
<dbReference type="InterPro" id="IPR050960">
    <property type="entry name" value="AB_hydrolase_4_sf"/>
</dbReference>
<keyword evidence="2" id="KW-0719">Serine esterase</keyword>
<dbReference type="InterPro" id="IPR029058">
    <property type="entry name" value="AB_hydrolase_fold"/>
</dbReference>
<evidence type="ECO:0000256" key="4">
    <source>
        <dbReference type="PIRSR" id="PIRSR005211-1"/>
    </source>
</evidence>
<keyword evidence="5" id="KW-0472">Membrane</keyword>
<feature type="domain" description="AB hydrolase-1" evidence="6">
    <location>
        <begin position="123"/>
        <end position="227"/>
    </location>
</feature>
<reference evidence="7" key="1">
    <citation type="submission" date="2014-05" db="EMBL/GenBank/DDBJ databases">
        <authorList>
            <person name="Chronopoulou M."/>
        </authorList>
    </citation>
    <scope>NUCLEOTIDE SEQUENCE</scope>
    <source>
        <tissue evidence="7">Whole organism</tissue>
    </source>
</reference>
<dbReference type="Pfam" id="PF00561">
    <property type="entry name" value="Abhydrolase_1"/>
    <property type="match status" value="1"/>
</dbReference>
<dbReference type="OrthoDB" id="247542at2759"/>
<feature type="transmembrane region" description="Helical" evidence="5">
    <location>
        <begin position="16"/>
        <end position="33"/>
    </location>
</feature>
<keyword evidence="5" id="KW-0812">Transmembrane</keyword>
<dbReference type="GO" id="GO:0047372">
    <property type="term" value="F:monoacylglycerol lipase activity"/>
    <property type="evidence" value="ECO:0007669"/>
    <property type="project" value="TreeGrafter"/>
</dbReference>
<dbReference type="RefSeq" id="XP_071747836.1">
    <property type="nucleotide sequence ID" value="XM_071891735.1"/>
</dbReference>